<dbReference type="GeneID" id="97542483"/>
<sequence length="145" mass="16084">MKTLGVLFGSLVFLTACSQEPTSIPDRTAHPCGDSPNCVSTIDEREDFAIKPFKLASEDVTLEQIEALALTMPGSVTATKDGDYIRLEYTSDFFGFVDDLEIKVSDGYLIVRSESRTGHSDFGVNRERVDELRKILLEKGLIHSH</sequence>
<name>A0AAV2VX92_9VIBR</name>
<dbReference type="InterPro" id="IPR010865">
    <property type="entry name" value="DUF1499"/>
</dbReference>
<organism evidence="1 2">
    <name type="scientific">Vibrio nigripulchritudo SOn1</name>
    <dbReference type="NCBI Taxonomy" id="1238450"/>
    <lineage>
        <taxon>Bacteria</taxon>
        <taxon>Pseudomonadati</taxon>
        <taxon>Pseudomonadota</taxon>
        <taxon>Gammaproteobacteria</taxon>
        <taxon>Vibrionales</taxon>
        <taxon>Vibrionaceae</taxon>
        <taxon>Vibrio</taxon>
    </lineage>
</organism>
<dbReference type="AlphaFoldDB" id="A0AAV2VX92"/>
<evidence type="ECO:0000313" key="1">
    <source>
        <dbReference type="EMBL" id="CCO49262.1"/>
    </source>
</evidence>
<proteinExistence type="predicted"/>
<dbReference type="PIRSF" id="PIRSF026426">
    <property type="entry name" value="DUF1499"/>
    <property type="match status" value="1"/>
</dbReference>
<gene>
    <name evidence="1" type="ORF">VIBNISOn1_800044</name>
</gene>
<evidence type="ECO:0000313" key="2">
    <source>
        <dbReference type="Proteomes" id="UP000018211"/>
    </source>
</evidence>
<dbReference type="PROSITE" id="PS51257">
    <property type="entry name" value="PROKAR_LIPOPROTEIN"/>
    <property type="match status" value="1"/>
</dbReference>
<comment type="caution">
    <text evidence="1">The sequence shown here is derived from an EMBL/GenBank/DDBJ whole genome shotgun (WGS) entry which is preliminary data.</text>
</comment>
<protein>
    <recommendedName>
        <fullName evidence="3">DUF1499 domain-containing protein</fullName>
    </recommendedName>
</protein>
<dbReference type="PANTHER" id="PTHR34801">
    <property type="entry name" value="EXPRESSED PROTEIN"/>
    <property type="match status" value="1"/>
</dbReference>
<dbReference type="EMBL" id="CAOF01000176">
    <property type="protein sequence ID" value="CCO49262.1"/>
    <property type="molecule type" value="Genomic_DNA"/>
</dbReference>
<dbReference type="PANTHER" id="PTHR34801:SF6">
    <property type="entry name" value="SLL1620 PROTEIN"/>
    <property type="match status" value="1"/>
</dbReference>
<dbReference type="RefSeq" id="WP_022613450.1">
    <property type="nucleotide sequence ID" value="NZ_LK391965.1"/>
</dbReference>
<evidence type="ECO:0008006" key="3">
    <source>
        <dbReference type="Google" id="ProtNLM"/>
    </source>
</evidence>
<dbReference type="Proteomes" id="UP000018211">
    <property type="component" value="Unassembled WGS sequence"/>
</dbReference>
<reference evidence="1 2" key="1">
    <citation type="journal article" date="2013" name="ISME J.">
        <title>Comparative genomics of pathogenic lineages of Vibrio nigripulchritudo identifies virulence-associated traits.</title>
        <authorList>
            <person name="Goudenege D."/>
            <person name="Labreuche Y."/>
            <person name="Krin E."/>
            <person name="Ansquer D."/>
            <person name="Mangenot S."/>
            <person name="Calteau A."/>
            <person name="Medigue C."/>
            <person name="Mazel D."/>
            <person name="Polz M.F."/>
            <person name="Le Roux F."/>
        </authorList>
    </citation>
    <scope>NUCLEOTIDE SEQUENCE [LARGE SCALE GENOMIC DNA]</scope>
    <source>
        <strain evidence="1 2">SOn1</strain>
    </source>
</reference>
<accession>A0AAV2VX92</accession>
<dbReference type="Pfam" id="PF07386">
    <property type="entry name" value="DUF1499"/>
    <property type="match status" value="1"/>
</dbReference>